<dbReference type="InParanoid" id="A0A482WXJ7"/>
<protein>
    <submittedName>
        <fullName evidence="2">Uncharacterized protein</fullName>
    </submittedName>
</protein>
<proteinExistence type="predicted"/>
<gene>
    <name evidence="2" type="ORF">LSTR_LSTR005606</name>
</gene>
<dbReference type="EMBL" id="QKKF02022802">
    <property type="protein sequence ID" value="RZF38245.1"/>
    <property type="molecule type" value="Genomic_DNA"/>
</dbReference>
<dbReference type="Proteomes" id="UP000291343">
    <property type="component" value="Unassembled WGS sequence"/>
</dbReference>
<dbReference type="AlphaFoldDB" id="A0A482WXJ7"/>
<feature type="transmembrane region" description="Helical" evidence="1">
    <location>
        <begin position="172"/>
        <end position="194"/>
    </location>
</feature>
<comment type="caution">
    <text evidence="2">The sequence shown here is derived from an EMBL/GenBank/DDBJ whole genome shotgun (WGS) entry which is preliminary data.</text>
</comment>
<dbReference type="Pfam" id="PF07898">
    <property type="entry name" value="DUF1676"/>
    <property type="match status" value="1"/>
</dbReference>
<evidence type="ECO:0000256" key="1">
    <source>
        <dbReference type="SAM" id="Phobius"/>
    </source>
</evidence>
<evidence type="ECO:0000313" key="2">
    <source>
        <dbReference type="EMBL" id="RZF38245.1"/>
    </source>
</evidence>
<accession>A0A482WXJ7</accession>
<keyword evidence="1" id="KW-0472">Membrane</keyword>
<reference evidence="2 3" key="1">
    <citation type="journal article" date="2017" name="Gigascience">
        <title>Genome sequence of the small brown planthopper, Laodelphax striatellus.</title>
        <authorList>
            <person name="Zhu J."/>
            <person name="Jiang F."/>
            <person name="Wang X."/>
            <person name="Yang P."/>
            <person name="Bao Y."/>
            <person name="Zhao W."/>
            <person name="Wang W."/>
            <person name="Lu H."/>
            <person name="Wang Q."/>
            <person name="Cui N."/>
            <person name="Li J."/>
            <person name="Chen X."/>
            <person name="Luo L."/>
            <person name="Yu J."/>
            <person name="Kang L."/>
            <person name="Cui F."/>
        </authorList>
    </citation>
    <scope>NUCLEOTIDE SEQUENCE [LARGE SCALE GENOMIC DNA]</scope>
    <source>
        <strain evidence="2">Lst14</strain>
    </source>
</reference>
<dbReference type="GO" id="GO:0016020">
    <property type="term" value="C:membrane"/>
    <property type="evidence" value="ECO:0007669"/>
    <property type="project" value="TreeGrafter"/>
</dbReference>
<keyword evidence="1" id="KW-0812">Transmembrane</keyword>
<sequence>MWAYLGLIVLASGVSHVNTAVVVGGGDTNNIESSRKVTSGLLSDFRHVYQVYDECKNENFATCLKMKLVTTLDTAVRSVRRVSLFEGVALVRDDKDPSVNALQPPVTQQQLQASLPRSLDEREDTLDSLIFDKLMQVFRTHSLQFKLLDDNSARNFGWEAEGARKRKGMNSLLLVAMLLGGTMIPLKFGALALLAGKALIISKLALALALIVGLKKLVGSGGGHETSYQVVTVPGHGHAGSHYKRSIHETAQADDMAYSYYDPTKLQH</sequence>
<dbReference type="InterPro" id="IPR012464">
    <property type="entry name" value="DUF1676"/>
</dbReference>
<name>A0A482WXJ7_LAOST</name>
<organism evidence="2 3">
    <name type="scientific">Laodelphax striatellus</name>
    <name type="common">Small brown planthopper</name>
    <name type="synonym">Delphax striatella</name>
    <dbReference type="NCBI Taxonomy" id="195883"/>
    <lineage>
        <taxon>Eukaryota</taxon>
        <taxon>Metazoa</taxon>
        <taxon>Ecdysozoa</taxon>
        <taxon>Arthropoda</taxon>
        <taxon>Hexapoda</taxon>
        <taxon>Insecta</taxon>
        <taxon>Pterygota</taxon>
        <taxon>Neoptera</taxon>
        <taxon>Paraneoptera</taxon>
        <taxon>Hemiptera</taxon>
        <taxon>Auchenorrhyncha</taxon>
        <taxon>Fulgoroidea</taxon>
        <taxon>Delphacidae</taxon>
        <taxon>Criomorphinae</taxon>
        <taxon>Laodelphax</taxon>
    </lineage>
</organism>
<dbReference type="FunCoup" id="A0A482WXJ7">
    <property type="interactions" value="37"/>
</dbReference>
<dbReference type="OrthoDB" id="6620280at2759"/>
<evidence type="ECO:0000313" key="3">
    <source>
        <dbReference type="Proteomes" id="UP000291343"/>
    </source>
</evidence>
<keyword evidence="3" id="KW-1185">Reference proteome</keyword>
<dbReference type="PANTHER" id="PTHR21879:SF14">
    <property type="entry name" value="OSIRIS 8"/>
    <property type="match status" value="1"/>
</dbReference>
<keyword evidence="1" id="KW-1133">Transmembrane helix</keyword>
<dbReference type="PANTHER" id="PTHR21879">
    <property type="entry name" value="FI03362P-RELATED-RELATED"/>
    <property type="match status" value="1"/>
</dbReference>